<name>A0ABU4KT57_BREVE</name>
<dbReference type="Pfam" id="PF00535">
    <property type="entry name" value="Glycos_transf_2"/>
    <property type="match status" value="1"/>
</dbReference>
<dbReference type="PANTHER" id="PTHR43685:SF2">
    <property type="entry name" value="GLYCOSYLTRANSFERASE 2-LIKE DOMAIN-CONTAINING PROTEIN"/>
    <property type="match status" value="1"/>
</dbReference>
<reference evidence="2 3" key="1">
    <citation type="journal article" date="2023" name="FEMS Microbes">
        <title>Whole genomes of deep-sea sponge-associated bacteria exhibit high novel natural product potential.</title>
        <authorList>
            <person name="Hesketh-Best P.J."/>
            <person name="January G.G."/>
            <person name="Koch M.J."/>
            <person name="Warburton P.J."/>
            <person name="Howell K.L."/>
            <person name="Upton M."/>
        </authorList>
    </citation>
    <scope>NUCLEOTIDE SEQUENCE [LARGE SCALE GENOMIC DNA]</scope>
    <source>
        <strain evidence="2 3">PC206-O</strain>
    </source>
</reference>
<proteinExistence type="predicted"/>
<comment type="caution">
    <text evidence="2">The sequence shown here is derived from an EMBL/GenBank/DDBJ whole genome shotgun (WGS) entry which is preliminary data.</text>
</comment>
<evidence type="ECO:0000313" key="2">
    <source>
        <dbReference type="EMBL" id="MDX2336177.1"/>
    </source>
</evidence>
<dbReference type="EMBL" id="JAMYEC010000011">
    <property type="protein sequence ID" value="MDX2336177.1"/>
    <property type="molecule type" value="Genomic_DNA"/>
</dbReference>
<accession>A0ABU4KT57</accession>
<dbReference type="InterPro" id="IPR029044">
    <property type="entry name" value="Nucleotide-diphossugar_trans"/>
</dbReference>
<dbReference type="CDD" id="cd00761">
    <property type="entry name" value="Glyco_tranf_GTA_type"/>
    <property type="match status" value="1"/>
</dbReference>
<sequence length="328" mass="36237">MYLTHGSEEHASPIATVVMAAFNVEKYIESALNCVLRQTIGDLEIIVVDDGSTDGTRDIIDSVAVRDRRIRLLSGFGTGPAGARNLAIAKARGRWIAIVDADDLIDPDRLERLVSIAETRGVDAVADNLVAFYEAPGTKDHVWIDPSVWPSERRLTFADLMMGGLKGATQPEIGYLKPVIRRSRLSALSIPYRDELVIGEDLDLMARWTAAGFSYLYLPQPGYRYRRHASSLSYRLSPDQVQGMIDALDTLDVNAPCHDARSVAFRRSVLVAEKAYQTNLARLKSGELAALASLVIDPEGRRRLARSISEGAVRRLRKARGKLSKHRA</sequence>
<feature type="domain" description="Glycosyltransferase 2-like" evidence="1">
    <location>
        <begin position="16"/>
        <end position="148"/>
    </location>
</feature>
<dbReference type="InterPro" id="IPR050834">
    <property type="entry name" value="Glycosyltransf_2"/>
</dbReference>
<dbReference type="PANTHER" id="PTHR43685">
    <property type="entry name" value="GLYCOSYLTRANSFERASE"/>
    <property type="match status" value="1"/>
</dbReference>
<keyword evidence="3" id="KW-1185">Reference proteome</keyword>
<protein>
    <submittedName>
        <fullName evidence="2">Glycosyltransferase</fullName>
    </submittedName>
</protein>
<dbReference type="InterPro" id="IPR001173">
    <property type="entry name" value="Glyco_trans_2-like"/>
</dbReference>
<gene>
    <name evidence="2" type="ORF">NJD11_14650</name>
</gene>
<evidence type="ECO:0000313" key="3">
    <source>
        <dbReference type="Proteomes" id="UP001272940"/>
    </source>
</evidence>
<organism evidence="2 3">
    <name type="scientific">Brevundimonas vesicularis</name>
    <name type="common">Pseudomonas vesicularis</name>
    <dbReference type="NCBI Taxonomy" id="41276"/>
    <lineage>
        <taxon>Bacteria</taxon>
        <taxon>Pseudomonadati</taxon>
        <taxon>Pseudomonadota</taxon>
        <taxon>Alphaproteobacteria</taxon>
        <taxon>Caulobacterales</taxon>
        <taxon>Caulobacteraceae</taxon>
        <taxon>Brevundimonas</taxon>
    </lineage>
</organism>
<dbReference type="Proteomes" id="UP001272940">
    <property type="component" value="Unassembled WGS sequence"/>
</dbReference>
<evidence type="ECO:0000259" key="1">
    <source>
        <dbReference type="Pfam" id="PF00535"/>
    </source>
</evidence>
<dbReference type="RefSeq" id="WP_084375463.1">
    <property type="nucleotide sequence ID" value="NZ_JAMYEC010000011.1"/>
</dbReference>
<dbReference type="SUPFAM" id="SSF53448">
    <property type="entry name" value="Nucleotide-diphospho-sugar transferases"/>
    <property type="match status" value="1"/>
</dbReference>
<dbReference type="Gene3D" id="3.90.550.10">
    <property type="entry name" value="Spore Coat Polysaccharide Biosynthesis Protein SpsA, Chain A"/>
    <property type="match status" value="1"/>
</dbReference>